<feature type="transmembrane region" description="Helical" evidence="2">
    <location>
        <begin position="96"/>
        <end position="116"/>
    </location>
</feature>
<gene>
    <name evidence="3" type="primary">Necator_chrI.g3627</name>
    <name evidence="3" type="ORF">RB195_007498</name>
</gene>
<feature type="transmembrane region" description="Helical" evidence="2">
    <location>
        <begin position="61"/>
        <end position="84"/>
    </location>
</feature>
<feature type="compositionally biased region" description="Basic and acidic residues" evidence="1">
    <location>
        <begin position="358"/>
        <end position="372"/>
    </location>
</feature>
<feature type="compositionally biased region" description="Polar residues" evidence="1">
    <location>
        <begin position="385"/>
        <end position="397"/>
    </location>
</feature>
<feature type="transmembrane region" description="Helical" evidence="2">
    <location>
        <begin position="35"/>
        <end position="55"/>
    </location>
</feature>
<accession>A0ABR1BYS8</accession>
<protein>
    <submittedName>
        <fullName evidence="3">Uncharacterized protein</fullName>
    </submittedName>
</protein>
<dbReference type="PANTHER" id="PTHR40288">
    <property type="entry name" value="PROTEIN CBG16535-RELATED"/>
    <property type="match status" value="1"/>
</dbReference>
<dbReference type="EMBL" id="JAVFWL010000001">
    <property type="protein sequence ID" value="KAK6731065.1"/>
    <property type="molecule type" value="Genomic_DNA"/>
</dbReference>
<feature type="region of interest" description="Disordered" evidence="1">
    <location>
        <begin position="385"/>
        <end position="404"/>
    </location>
</feature>
<feature type="region of interest" description="Disordered" evidence="1">
    <location>
        <begin position="321"/>
        <end position="379"/>
    </location>
</feature>
<comment type="caution">
    <text evidence="3">The sequence shown here is derived from an EMBL/GenBank/DDBJ whole genome shotgun (WGS) entry which is preliminary data.</text>
</comment>
<keyword evidence="2" id="KW-0812">Transmembrane</keyword>
<organism evidence="3 4">
    <name type="scientific">Necator americanus</name>
    <name type="common">Human hookworm</name>
    <dbReference type="NCBI Taxonomy" id="51031"/>
    <lineage>
        <taxon>Eukaryota</taxon>
        <taxon>Metazoa</taxon>
        <taxon>Ecdysozoa</taxon>
        <taxon>Nematoda</taxon>
        <taxon>Chromadorea</taxon>
        <taxon>Rhabditida</taxon>
        <taxon>Rhabditina</taxon>
        <taxon>Rhabditomorpha</taxon>
        <taxon>Strongyloidea</taxon>
        <taxon>Ancylostomatidae</taxon>
        <taxon>Bunostominae</taxon>
        <taxon>Necator</taxon>
    </lineage>
</organism>
<dbReference type="Proteomes" id="UP001303046">
    <property type="component" value="Unassembled WGS sequence"/>
</dbReference>
<evidence type="ECO:0000256" key="2">
    <source>
        <dbReference type="SAM" id="Phobius"/>
    </source>
</evidence>
<name>A0ABR1BYS8_NECAM</name>
<evidence type="ECO:0000256" key="1">
    <source>
        <dbReference type="SAM" id="MobiDB-lite"/>
    </source>
</evidence>
<sequence length="516" mass="58613">MEAADAVIFDVGLFHSLWGIRGCVAEYLDGGFGRLAWCVSHIISLTVSLPFAFVSRPRPCFLWPLLIQQSAYGIGLLILLIAALPRILPQLMEPHAVPVVPISFYITGTMLNFFLLYVYWHWYWHVASLWGSAVRVHFGQIVRNANNRSRRDRPRLPKERMEFPQPLEVDRLVTSSMIPESFQMEVPSAGAGEMMPSHDSNVSLIFREVREAQMNGEVLKGMTVMDDGASTAERPVFFLEVPATSRTVRARYPHEPPVIKAIMKRGMEDVVTKQLDVAAKRALYRKKASNREATIDQDSEETLNRSRKSISNLGTLDVTEEELLLPGRSSTTTRKSLTNTDPRAEQTNQKTSKKSRKTTNDVKIKKEDEKEKSKVRRVSITPKKSITQLPNGPTTSNKKIKDVTKRRQSILTADQDHEERIKSLVPASELSTPSTPPMPIIATRVAPDAVENRMLKVQEDFLSKRQMRDDLSERKPRRLLPKTPDEHPSGEISRAKFYLQNSDFPTDHEYQDLEQN</sequence>
<feature type="region of interest" description="Disordered" evidence="1">
    <location>
        <begin position="287"/>
        <end position="307"/>
    </location>
</feature>
<feature type="region of interest" description="Disordered" evidence="1">
    <location>
        <begin position="463"/>
        <end position="516"/>
    </location>
</feature>
<evidence type="ECO:0000313" key="4">
    <source>
        <dbReference type="Proteomes" id="UP001303046"/>
    </source>
</evidence>
<dbReference type="PANTHER" id="PTHR40288:SF2">
    <property type="entry name" value="G PROTEIN-COUPLED RECEPTOR-RELATED"/>
    <property type="match status" value="1"/>
</dbReference>
<keyword evidence="4" id="KW-1185">Reference proteome</keyword>
<reference evidence="3 4" key="1">
    <citation type="submission" date="2023-08" db="EMBL/GenBank/DDBJ databases">
        <title>A Necator americanus chromosomal reference genome.</title>
        <authorList>
            <person name="Ilik V."/>
            <person name="Petrzelkova K.J."/>
            <person name="Pardy F."/>
            <person name="Fuh T."/>
            <person name="Niatou-Singa F.S."/>
            <person name="Gouil Q."/>
            <person name="Baker L."/>
            <person name="Ritchie M.E."/>
            <person name="Jex A.R."/>
            <person name="Gazzola D."/>
            <person name="Li H."/>
            <person name="Toshio Fujiwara R."/>
            <person name="Zhan B."/>
            <person name="Aroian R.V."/>
            <person name="Pafco B."/>
            <person name="Schwarz E.M."/>
        </authorList>
    </citation>
    <scope>NUCLEOTIDE SEQUENCE [LARGE SCALE GENOMIC DNA]</scope>
    <source>
        <strain evidence="3 4">Aroian</strain>
        <tissue evidence="3">Whole animal</tissue>
    </source>
</reference>
<evidence type="ECO:0000313" key="3">
    <source>
        <dbReference type="EMBL" id="KAK6731065.1"/>
    </source>
</evidence>
<feature type="compositionally biased region" description="Basic and acidic residues" evidence="1">
    <location>
        <begin position="463"/>
        <end position="474"/>
    </location>
</feature>
<proteinExistence type="predicted"/>
<feature type="compositionally biased region" description="Polar residues" evidence="1">
    <location>
        <begin position="328"/>
        <end position="350"/>
    </location>
</feature>
<keyword evidence="2" id="KW-1133">Transmembrane helix</keyword>
<feature type="compositionally biased region" description="Basic and acidic residues" evidence="1">
    <location>
        <begin position="505"/>
        <end position="516"/>
    </location>
</feature>
<keyword evidence="2" id="KW-0472">Membrane</keyword>